<comment type="caution">
    <text evidence="3">The sequence shown here is derived from an EMBL/GenBank/DDBJ whole genome shotgun (WGS) entry which is preliminary data.</text>
</comment>
<feature type="transmembrane region" description="Helical" evidence="1">
    <location>
        <begin position="37"/>
        <end position="57"/>
    </location>
</feature>
<dbReference type="PANTHER" id="PTHR24020">
    <property type="entry name" value="COLLAGEN ALPHA"/>
    <property type="match status" value="1"/>
</dbReference>
<sequence length="467" mass="50696">MKPIKHSLDLDNLENRDVVRGSKRQSSKLHVSNSRGIFALVTALSVVSLFAFVALGIEVGRWYVVRAELSKSVDAAALLGAKNYSNPFLVTEDLMAAVGQANFSPGLLGTEGNPQITGTKGAEGKVFVEGSTNVLNKITQVVEMQDHIAKGTYEKTYITSSGVAQQREVEIMLVLDESGSMSSAMSNLKTAAKSFVDFFEHTDDTDQMGLITFASGVVVERALGPNFYDDMTTAIDNMSASGGTNTEDALDQADGPSGFTDQTGIPGDERVQQFLVFFSDGNPTAFRGDFTRNGTDYDAVGYAANWDIKLMNPNSQFSYLNVKQYETGDGKTTGSTVCQSGSPLAGYSNTKWHVLDDPTYGVSGYSDFLEVYYSDLLGTTDPEKCSLNWNKGRDYVEAITKQMAIDHAQEVKDKGIKIYTVGLGSVDQDFLSQIASGPGFEYFAPTSADLKNLFQKIATNIRLRLVQ</sequence>
<proteinExistence type="predicted"/>
<dbReference type="Gene3D" id="3.40.50.410">
    <property type="entry name" value="von Willebrand factor, type A domain"/>
    <property type="match status" value="2"/>
</dbReference>
<dbReference type="InterPro" id="IPR050525">
    <property type="entry name" value="ECM_Assembly_Org"/>
</dbReference>
<feature type="domain" description="VWFA" evidence="2">
    <location>
        <begin position="170"/>
        <end position="457"/>
    </location>
</feature>
<evidence type="ECO:0000313" key="3">
    <source>
        <dbReference type="EMBL" id="MDT7040998.1"/>
    </source>
</evidence>
<dbReference type="Pfam" id="PF13400">
    <property type="entry name" value="Tad"/>
    <property type="match status" value="1"/>
</dbReference>
<gene>
    <name evidence="3" type="ORF">PPG34_01470</name>
</gene>
<dbReference type="SUPFAM" id="SSF53300">
    <property type="entry name" value="vWA-like"/>
    <property type="match status" value="1"/>
</dbReference>
<dbReference type="InterPro" id="IPR002035">
    <property type="entry name" value="VWF_A"/>
</dbReference>
<reference evidence="3 4" key="1">
    <citation type="journal article" date="2023" name="ISME J.">
        <title>Cultivation and genomic characterization of novel and ubiquitous marine nitrite-oxidizing bacteria from the Nitrospirales.</title>
        <authorList>
            <person name="Mueller A.J."/>
            <person name="Daebeler A."/>
            <person name="Herbold C.W."/>
            <person name="Kirkegaard R.H."/>
            <person name="Daims H."/>
        </authorList>
    </citation>
    <scope>NUCLEOTIDE SEQUENCE [LARGE SCALE GENOMIC DNA]</scope>
    <source>
        <strain evidence="3 4">EB</strain>
    </source>
</reference>
<dbReference type="Proteomes" id="UP001250932">
    <property type="component" value="Unassembled WGS sequence"/>
</dbReference>
<dbReference type="PROSITE" id="PS50234">
    <property type="entry name" value="VWFA"/>
    <property type="match status" value="1"/>
</dbReference>
<dbReference type="EMBL" id="JAQOUE010000001">
    <property type="protein sequence ID" value="MDT7040998.1"/>
    <property type="molecule type" value="Genomic_DNA"/>
</dbReference>
<dbReference type="SMART" id="SM00327">
    <property type="entry name" value="VWA"/>
    <property type="match status" value="1"/>
</dbReference>
<evidence type="ECO:0000313" key="4">
    <source>
        <dbReference type="Proteomes" id="UP001250932"/>
    </source>
</evidence>
<dbReference type="Pfam" id="PF13519">
    <property type="entry name" value="VWA_2"/>
    <property type="match status" value="1"/>
</dbReference>
<evidence type="ECO:0000256" key="1">
    <source>
        <dbReference type="SAM" id="Phobius"/>
    </source>
</evidence>
<keyword evidence="1" id="KW-0812">Transmembrane</keyword>
<keyword evidence="4" id="KW-1185">Reference proteome</keyword>
<accession>A0ABU3K3N1</accession>
<protein>
    <submittedName>
        <fullName evidence="3">VWA domain-containing protein</fullName>
    </submittedName>
</protein>
<dbReference type="InterPro" id="IPR036465">
    <property type="entry name" value="vWFA_dom_sf"/>
</dbReference>
<dbReference type="CDD" id="cd00198">
    <property type="entry name" value="vWFA"/>
    <property type="match status" value="1"/>
</dbReference>
<dbReference type="RefSeq" id="WP_313831357.1">
    <property type="nucleotide sequence ID" value="NZ_JAQOUE010000001.1"/>
</dbReference>
<name>A0ABU3K3N1_9BACT</name>
<dbReference type="Pfam" id="PF00092">
    <property type="entry name" value="VWA"/>
    <property type="match status" value="1"/>
</dbReference>
<dbReference type="InterPro" id="IPR028087">
    <property type="entry name" value="Tad_N"/>
</dbReference>
<organism evidence="3 4">
    <name type="scientific">Candidatus Nitronereus thalassa</name>
    <dbReference type="NCBI Taxonomy" id="3020898"/>
    <lineage>
        <taxon>Bacteria</taxon>
        <taxon>Pseudomonadati</taxon>
        <taxon>Nitrospirota</taxon>
        <taxon>Nitrospiria</taxon>
        <taxon>Nitrospirales</taxon>
        <taxon>Nitrospiraceae</taxon>
        <taxon>Candidatus Nitronereus</taxon>
    </lineage>
</organism>
<evidence type="ECO:0000259" key="2">
    <source>
        <dbReference type="PROSITE" id="PS50234"/>
    </source>
</evidence>
<keyword evidence="1" id="KW-0472">Membrane</keyword>
<keyword evidence="1" id="KW-1133">Transmembrane helix</keyword>